<dbReference type="EMBL" id="KN818226">
    <property type="protein sequence ID" value="KIL69451.1"/>
    <property type="molecule type" value="Genomic_DNA"/>
</dbReference>
<feature type="compositionally biased region" description="Low complexity" evidence="1">
    <location>
        <begin position="72"/>
        <end position="86"/>
    </location>
</feature>
<name>A0A0C2XJ07_AMAMK</name>
<feature type="compositionally biased region" description="Low complexity" evidence="1">
    <location>
        <begin position="950"/>
        <end position="972"/>
    </location>
</feature>
<feature type="region of interest" description="Disordered" evidence="1">
    <location>
        <begin position="493"/>
        <end position="535"/>
    </location>
</feature>
<feature type="compositionally biased region" description="Low complexity" evidence="1">
    <location>
        <begin position="884"/>
        <end position="895"/>
    </location>
</feature>
<feature type="compositionally biased region" description="Polar residues" evidence="1">
    <location>
        <begin position="572"/>
        <end position="581"/>
    </location>
</feature>
<evidence type="ECO:0000256" key="1">
    <source>
        <dbReference type="SAM" id="MobiDB-lite"/>
    </source>
</evidence>
<feature type="compositionally biased region" description="Polar residues" evidence="1">
    <location>
        <begin position="896"/>
        <end position="910"/>
    </location>
</feature>
<keyword evidence="3" id="KW-1185">Reference proteome</keyword>
<feature type="compositionally biased region" description="Pro residues" evidence="1">
    <location>
        <begin position="640"/>
        <end position="660"/>
    </location>
</feature>
<protein>
    <submittedName>
        <fullName evidence="2">Uncharacterized protein</fullName>
    </submittedName>
</protein>
<feature type="compositionally biased region" description="Pro residues" evidence="1">
    <location>
        <begin position="782"/>
        <end position="792"/>
    </location>
</feature>
<feature type="region of interest" description="Disordered" evidence="1">
    <location>
        <begin position="774"/>
        <end position="982"/>
    </location>
</feature>
<proteinExistence type="predicted"/>
<feature type="compositionally biased region" description="Pro residues" evidence="1">
    <location>
        <begin position="849"/>
        <end position="863"/>
    </location>
</feature>
<feature type="compositionally biased region" description="Low complexity" evidence="1">
    <location>
        <begin position="400"/>
        <end position="415"/>
    </location>
</feature>
<evidence type="ECO:0000313" key="2">
    <source>
        <dbReference type="EMBL" id="KIL69451.1"/>
    </source>
</evidence>
<feature type="compositionally biased region" description="Basic and acidic residues" evidence="1">
    <location>
        <begin position="321"/>
        <end position="337"/>
    </location>
</feature>
<feature type="region of interest" description="Disordered" evidence="1">
    <location>
        <begin position="1"/>
        <end position="179"/>
    </location>
</feature>
<organism evidence="2 3">
    <name type="scientific">Amanita muscaria (strain Koide BX008)</name>
    <dbReference type="NCBI Taxonomy" id="946122"/>
    <lineage>
        <taxon>Eukaryota</taxon>
        <taxon>Fungi</taxon>
        <taxon>Dikarya</taxon>
        <taxon>Basidiomycota</taxon>
        <taxon>Agaricomycotina</taxon>
        <taxon>Agaricomycetes</taxon>
        <taxon>Agaricomycetidae</taxon>
        <taxon>Agaricales</taxon>
        <taxon>Pluteineae</taxon>
        <taxon>Amanitaceae</taxon>
        <taxon>Amanita</taxon>
    </lineage>
</organism>
<reference evidence="2 3" key="1">
    <citation type="submission" date="2014-04" db="EMBL/GenBank/DDBJ databases">
        <title>Evolutionary Origins and Diversification of the Mycorrhizal Mutualists.</title>
        <authorList>
            <consortium name="DOE Joint Genome Institute"/>
            <consortium name="Mycorrhizal Genomics Consortium"/>
            <person name="Kohler A."/>
            <person name="Kuo A."/>
            <person name="Nagy L.G."/>
            <person name="Floudas D."/>
            <person name="Copeland A."/>
            <person name="Barry K.W."/>
            <person name="Cichocki N."/>
            <person name="Veneault-Fourrey C."/>
            <person name="LaButti K."/>
            <person name="Lindquist E.A."/>
            <person name="Lipzen A."/>
            <person name="Lundell T."/>
            <person name="Morin E."/>
            <person name="Murat C."/>
            <person name="Riley R."/>
            <person name="Ohm R."/>
            <person name="Sun H."/>
            <person name="Tunlid A."/>
            <person name="Henrissat B."/>
            <person name="Grigoriev I.V."/>
            <person name="Hibbett D.S."/>
            <person name="Martin F."/>
        </authorList>
    </citation>
    <scope>NUCLEOTIDE SEQUENCE [LARGE SCALE GENOMIC DNA]</scope>
    <source>
        <strain evidence="2 3">Koide BX008</strain>
    </source>
</reference>
<feature type="compositionally biased region" description="Low complexity" evidence="1">
    <location>
        <begin position="661"/>
        <end position="675"/>
    </location>
</feature>
<dbReference type="InParanoid" id="A0A0C2XJ07"/>
<accession>A0A0C2XJ07</accession>
<feature type="compositionally biased region" description="Pro residues" evidence="1">
    <location>
        <begin position="102"/>
        <end position="113"/>
    </location>
</feature>
<dbReference type="AlphaFoldDB" id="A0A0C2XJ07"/>
<dbReference type="STRING" id="946122.A0A0C2XJ07"/>
<feature type="compositionally biased region" description="Pro residues" evidence="1">
    <location>
        <begin position="505"/>
        <end position="522"/>
    </location>
</feature>
<sequence length="982" mass="103519">MENPWADPWNHSQKPAEEADLANPSWSTGTGIQWDEPSDFPSLWNNNSTDAAPAWVPPKSPYDDLPIGRTLSQSDVDPSDSPVSESHGTIGFQTAPASPTQDSPPSPAPPLSHPTPFASTRSTSPDGYGTFESANTDIGPGAWTTSATPFPSGETEDGNAWGAAWAPVSDPQDEEESQLDEWEMAKLQKEKQDQHVPPELLASIVRQAKELSNDLWPESRLDKAETRQPSKDFMADVPELASAVEMFVPENLVLPPHVQLAKTFTVKHMNEALRLTKHLPMTLSSPLAIYLTSKGSTAWEASVKSNHDIHPDDVLPPGWRMVEKDKHDASPVPEAKKKPGGLLSFLGLKNSEGSTESTSQKLSPSSSRPTSIIGSVKSPRSSMDGSSKPASERQSSISQPTTMTSPAPTSSASVPLPVGDQTAPQEVTVQPSVVSRFLGRFSRSSAASSQASGSQSQSIALSSDDIEFLSDIVPSANDDADADEDIKSLTTLITAKPPRVSSLPQPLPPPPKPPFLPPPPPGANTRMQGPSTKLPEADDLFSLFTTEQSLTSKESKSIQSLVPLGSVRETLSAPNSSTLPTASFRPSARPTTPLPVTIMTPSPRAHTPTVTPAIPSYSQRRNVTAIMSDSGRTGSNLHAPLPPAPLPPPPVSPGPLPHPSLPSLVSLQSQQPTSLFDDDEFSDFMSSPSTTVFPPQPSILPTTSTTLSNLTTSSTVSGRVDTSSSITSFSSALSNQSLFHSSSSSDFGLDGFANSTSAKSGLGLLDDDFADFVSPSTSTLPTPSPLRPPSNPPTSAAPRPQGKPLSSLSRGLPMKEPLSLPPTPTKHDHSRVVNLVESAAARPGRWPATTPPLPHPIVPPPPSSAGKSSLNIFGDLAAPPPKPSQTSTSTTHNNNPLRTNLAVQAANKPNLTPPPLRAMSPPLIPTQGNGNRTSSPASWSFGANANKPHLTPSTPSTTTGSSSSSQKTSGLSAQDLSFFEGL</sequence>
<dbReference type="OrthoDB" id="3262497at2759"/>
<gene>
    <name evidence="2" type="ORF">M378DRAFT_8098</name>
</gene>
<dbReference type="Proteomes" id="UP000054549">
    <property type="component" value="Unassembled WGS sequence"/>
</dbReference>
<feature type="compositionally biased region" description="Polar residues" evidence="1">
    <location>
        <begin position="351"/>
        <end position="399"/>
    </location>
</feature>
<feature type="region of interest" description="Disordered" evidence="1">
    <location>
        <begin position="628"/>
        <end position="706"/>
    </location>
</feature>
<dbReference type="HOGENOM" id="CLU_006928_0_0_1"/>
<evidence type="ECO:0000313" key="3">
    <source>
        <dbReference type="Proteomes" id="UP000054549"/>
    </source>
</evidence>
<feature type="region of interest" description="Disordered" evidence="1">
    <location>
        <begin position="570"/>
        <end position="593"/>
    </location>
</feature>
<feature type="region of interest" description="Disordered" evidence="1">
    <location>
        <begin position="302"/>
        <end position="428"/>
    </location>
</feature>
<feature type="compositionally biased region" description="Polar residues" evidence="1">
    <location>
        <begin position="926"/>
        <end position="943"/>
    </location>
</feature>